<feature type="region of interest" description="Disordered" evidence="1">
    <location>
        <begin position="1"/>
        <end position="26"/>
    </location>
</feature>
<dbReference type="PANTHER" id="PTHR42070:SF1">
    <property type="entry name" value="FILAMENT ASSOCIATED PROTEIN, PUTATIVE (AFU_ORTHOLOGUE AFUA_8G06630)-RELATED"/>
    <property type="match status" value="1"/>
</dbReference>
<dbReference type="AlphaFoldDB" id="A0A8K0VYY5"/>
<sequence>MSKKDNDTSTSARIRDNQRRSRNRRKELIEDLQRRVRDYELKGIEATQDMQRAARRVANENVGLRTLLAQRGVTAVDVDAFLQAFNNGEVISIARSTIATDPASVPVAAQCVTPETTSMPPPNSGLEISCETAAAIIIDMRGDGDIEAVRASLGCKGREACTVRNSTVLQIMDER</sequence>
<dbReference type="PANTHER" id="PTHR42070">
    <property type="entry name" value="FILAMENT ASSOCIATED PROTEIN, PUTATIVE (AFU_ORTHOLOGUE AFUA_8G06630)-RELATED"/>
    <property type="match status" value="1"/>
</dbReference>
<proteinExistence type="predicted"/>
<evidence type="ECO:0000256" key="1">
    <source>
        <dbReference type="SAM" id="MobiDB-lite"/>
    </source>
</evidence>
<evidence type="ECO:0000313" key="3">
    <source>
        <dbReference type="Proteomes" id="UP000813461"/>
    </source>
</evidence>
<name>A0A8K0VYY5_9PLEO</name>
<dbReference type="Proteomes" id="UP000813461">
    <property type="component" value="Unassembled WGS sequence"/>
</dbReference>
<gene>
    <name evidence="2" type="ORF">FB567DRAFT_495759</name>
</gene>
<dbReference type="OrthoDB" id="4505928at2759"/>
<organism evidence="2 3">
    <name type="scientific">Paraphoma chrysanthemicola</name>
    <dbReference type="NCBI Taxonomy" id="798071"/>
    <lineage>
        <taxon>Eukaryota</taxon>
        <taxon>Fungi</taxon>
        <taxon>Dikarya</taxon>
        <taxon>Ascomycota</taxon>
        <taxon>Pezizomycotina</taxon>
        <taxon>Dothideomycetes</taxon>
        <taxon>Pleosporomycetidae</taxon>
        <taxon>Pleosporales</taxon>
        <taxon>Pleosporineae</taxon>
        <taxon>Phaeosphaeriaceae</taxon>
        <taxon>Paraphoma</taxon>
    </lineage>
</organism>
<dbReference type="CDD" id="cd14688">
    <property type="entry name" value="bZIP_YAP"/>
    <property type="match status" value="1"/>
</dbReference>
<comment type="caution">
    <text evidence="2">The sequence shown here is derived from an EMBL/GenBank/DDBJ whole genome shotgun (WGS) entry which is preliminary data.</text>
</comment>
<accession>A0A8K0VYY5</accession>
<reference evidence="2" key="1">
    <citation type="journal article" date="2021" name="Nat. Commun.">
        <title>Genetic determinants of endophytism in the Arabidopsis root mycobiome.</title>
        <authorList>
            <person name="Mesny F."/>
            <person name="Miyauchi S."/>
            <person name="Thiergart T."/>
            <person name="Pickel B."/>
            <person name="Atanasova L."/>
            <person name="Karlsson M."/>
            <person name="Huettel B."/>
            <person name="Barry K.W."/>
            <person name="Haridas S."/>
            <person name="Chen C."/>
            <person name="Bauer D."/>
            <person name="Andreopoulos W."/>
            <person name="Pangilinan J."/>
            <person name="LaButti K."/>
            <person name="Riley R."/>
            <person name="Lipzen A."/>
            <person name="Clum A."/>
            <person name="Drula E."/>
            <person name="Henrissat B."/>
            <person name="Kohler A."/>
            <person name="Grigoriev I.V."/>
            <person name="Martin F.M."/>
            <person name="Hacquard S."/>
        </authorList>
    </citation>
    <scope>NUCLEOTIDE SEQUENCE</scope>
    <source>
        <strain evidence="2">MPI-SDFR-AT-0120</strain>
    </source>
</reference>
<feature type="compositionally biased region" description="Basic and acidic residues" evidence="1">
    <location>
        <begin position="1"/>
        <end position="19"/>
    </location>
</feature>
<protein>
    <recommendedName>
        <fullName evidence="4">BZIP domain-containing protein</fullName>
    </recommendedName>
</protein>
<evidence type="ECO:0008006" key="4">
    <source>
        <dbReference type="Google" id="ProtNLM"/>
    </source>
</evidence>
<evidence type="ECO:0000313" key="2">
    <source>
        <dbReference type="EMBL" id="KAH7087704.1"/>
    </source>
</evidence>
<keyword evidence="3" id="KW-1185">Reference proteome</keyword>
<dbReference type="EMBL" id="JAGMVJ010000009">
    <property type="protein sequence ID" value="KAH7087704.1"/>
    <property type="molecule type" value="Genomic_DNA"/>
</dbReference>